<evidence type="ECO:0000256" key="3">
    <source>
        <dbReference type="ARBA" id="ARBA00022837"/>
    </source>
</evidence>
<dbReference type="SUPFAM" id="SSF51120">
    <property type="entry name" value="beta-Roll"/>
    <property type="match status" value="4"/>
</dbReference>
<evidence type="ECO:0000256" key="5">
    <source>
        <dbReference type="SAM" id="MobiDB-lite"/>
    </source>
</evidence>
<sequence>MAVKTTQSDLEFILQQIKIAEAHAAGASLYDLVGNPLLPYGLRTVDGTYNNLVPGQEQYGSADQVMPRLLEPEFRDAENGIDGAGAPPGFPGSGTQTSYEQTSGYVVDSQPRIISNLIVDQSLNNPAAVMAALEYAGSSDVFGDAQLVANALAALKTAEAAAQGNSALVEASAALLAASAAAAQAAAGAVELAQEEADADDLAHSEALALVTAAQAAEGAALAALIFALNNGGDVVGTLATYNAAAAATAAAQEQAGTAGESAAASAALAMEAQTVALAAATQLASDTAAHELLLAEVAESSAEVAAAQAALDGLLDDMGIVMDNGSVQVPNVSPDEGLSAPFNAWMSLFGQFFDHGLDLVNKGGSGTVYIPLQPDDPLYVEGSHSNFMVLTRATNQPGPDGILGTPDDVREHVNQTTPFVDQNQTYTSHASHQVFLREYVMVDGKPVATGHLLDGQNGGLATWADIKAQAREMLGINLTDADIGNVPLLATDQYGQFIRGENGFAMLIMPGNPPVQVEGDPDNPISTQGAVRTGHAFLDDIAHNAVPVIVGGQLVADADEVAGNAVGVNSMTGRNLEYDNELLDAHYITGDGRGNENIGLTAVHHVFHSEHNRLVEANKQAILASGDLAFINEWLQQPVESVPESVDGLIWNGERLFQAARFVNEMQYQHLVFEEFVRKIQPFTDIFMVQPDIEIDAAIVAEFARVVYRFGHSMLNETVDRLSFDMQSSDIGLIEAFLNPVEFGSADADVMAGSIIRGMTRQTGNEIDEFVTGALRNNLVGLPLDLPAINIARGRDTGVPSLNSAREQFFAATGDSNLKPYVSWVDFALNIKNPASIINFIAAYGQHESILAADTAEAKRAAATLLVMGGSGSPSDRTDFLNSSGTWAGRESGLNLVDFWIGGLAERKMPFGGMLGSTFNFVFEIQMENLQDGDRFYYLSRTQGLDLLGALEANSFASLVMANTDLGRPGSSHLPGDLFASVDHILELNQALQIGEDPVWGNPIMQALTPMVERGDGYLRYNGEEHVVLGGTEDDDTLIGGIGDDTLWGDGGNDRLEGGYGNDIIQGGDGDDIITDIGGDDIIKAGDGNDVIHGGNGLDLIFAGDGHDFVIGGTDGKEILGGTGNDFIHGGDGIDALFGGSGDDWVEGGGRFDYIAGDNGDIFFESPILGHDVLNGGQGDTDYDADSGDDIMFAGAGIQKNIGMWGFDWVIHKDSTVSAYSDLNQLVFDTEPLKVLRDRFSDVEALSGWDRDDVLRGDDRGNDPDAGEEEQLNANNALSQAGVDRINGLREMLDYLVELPPEEGDLEAAIAFNAGNILLGGGGSDVIEGRGGDDYIDGAAWLNVRISIRDDAGNEIGTADGMTKVITGKSGVLAGTAESLTLDQAMFSRLLNPGQLHIVREILYSKDENDIDTAVYFGLADEYDIIENFDGTWTVSHTRFAGGGGTVTTFDPLDPDGLSTTRKIVSDGTDTLRNIDRVQFADQVVWLIDRPAEGSVAISNMAPAEDEMLLAAATVSDPNGTEFAVLSYAWQALVAGEWVQVGTGQSFTPGDAEVGLALRVVVSFNDDMGNPESLVSAVTAPVLNVNDAPTGLPQLNNASPSVGQVLIASTAMIADADGLVGVTFAYQWQVGSGSSFSNIAGATAQSFTLTAAQAGQQVRVQVSYTDNRGTFESLTSAATAVVASAVIMGTNAANTLNGTALDDHILGLGGNDVLNGLAGNDILDGGAGNDTLDGGLGADVMLGGLGNDIYIVDNLGDQVIEAAGAGTDTVRTTLLSYGLGENVEHLTFIGSGNFTGYGNALANTITGGDGNDVLDGGAGADRLVGGLGNDSYYVDDAGDVTVETAGGGIDTVYSTASSYTLRANVENYVHLGTGAADATGNGLANQMTGGAAADILRGQGGDDVLSGMGGNDTLYGGAGADSLLGGEGADTLFGEGGNDILDGGDGDDILDGGAGNDIMIGGAGNDTLYADQGNDILVFGPNFGSDTIIGFDANPAGGQDLLNIAAFNLTAATFASRVSIADAGNDVLVTVGGADGGNIRLVGVTDHTSVTIADFQLV</sequence>
<evidence type="ECO:0000256" key="4">
    <source>
        <dbReference type="ARBA" id="ARBA00023180"/>
    </source>
</evidence>
<dbReference type="GO" id="GO:0005576">
    <property type="term" value="C:extracellular region"/>
    <property type="evidence" value="ECO:0007669"/>
    <property type="project" value="UniProtKB-SubCell"/>
</dbReference>
<keyword evidence="7" id="KW-1185">Reference proteome</keyword>
<dbReference type="InterPro" id="IPR019791">
    <property type="entry name" value="Haem_peroxidase_animal"/>
</dbReference>
<keyword evidence="6" id="KW-0560">Oxidoreductase</keyword>
<dbReference type="GO" id="GO:0006979">
    <property type="term" value="P:response to oxidative stress"/>
    <property type="evidence" value="ECO:0007669"/>
    <property type="project" value="InterPro"/>
</dbReference>
<dbReference type="Pfam" id="PF00353">
    <property type="entry name" value="HemolysinCabind"/>
    <property type="match status" value="8"/>
</dbReference>
<dbReference type="InterPro" id="IPR018511">
    <property type="entry name" value="Hemolysin-typ_Ca-bd_CS"/>
</dbReference>
<keyword evidence="2" id="KW-0964">Secreted</keyword>
<evidence type="ECO:0000256" key="2">
    <source>
        <dbReference type="ARBA" id="ARBA00022525"/>
    </source>
</evidence>
<dbReference type="PANTHER" id="PTHR11475">
    <property type="entry name" value="OXIDASE/PEROXIDASE"/>
    <property type="match status" value="1"/>
</dbReference>
<proteinExistence type="predicted"/>
<dbReference type="Gene3D" id="1.10.640.10">
    <property type="entry name" value="Haem peroxidase domain superfamily, animal type"/>
    <property type="match status" value="1"/>
</dbReference>
<accession>A0A2T5PL13</accession>
<dbReference type="GO" id="GO:0020037">
    <property type="term" value="F:heme binding"/>
    <property type="evidence" value="ECO:0007669"/>
    <property type="project" value="InterPro"/>
</dbReference>
<feature type="region of interest" description="Disordered" evidence="5">
    <location>
        <begin position="78"/>
        <end position="99"/>
    </location>
</feature>
<organism evidence="6 7">
    <name type="scientific">Ectopseudomonas oleovorans</name>
    <name type="common">Pseudomonas oleovorans</name>
    <dbReference type="NCBI Taxonomy" id="301"/>
    <lineage>
        <taxon>Bacteria</taxon>
        <taxon>Pseudomonadati</taxon>
        <taxon>Pseudomonadota</taxon>
        <taxon>Gammaproteobacteria</taxon>
        <taxon>Pseudomonadales</taxon>
        <taxon>Pseudomonadaceae</taxon>
        <taxon>Ectopseudomonas</taxon>
    </lineage>
</organism>
<dbReference type="PROSITE" id="PS50292">
    <property type="entry name" value="PEROXIDASE_3"/>
    <property type="match status" value="1"/>
</dbReference>
<dbReference type="PANTHER" id="PTHR11475:SF4">
    <property type="entry name" value="CHORION PEROXIDASE"/>
    <property type="match status" value="1"/>
</dbReference>
<name>A0A2T5PL13_ECTOL</name>
<keyword evidence="4" id="KW-0325">Glycoprotein</keyword>
<dbReference type="Pfam" id="PF03098">
    <property type="entry name" value="An_peroxidase"/>
    <property type="match status" value="3"/>
</dbReference>
<dbReference type="CDD" id="cd09821">
    <property type="entry name" value="An_peroxidase_bacterial_2"/>
    <property type="match status" value="1"/>
</dbReference>
<dbReference type="InterPro" id="IPR010255">
    <property type="entry name" value="Haem_peroxidase_sf"/>
</dbReference>
<dbReference type="PROSITE" id="PS00330">
    <property type="entry name" value="HEMOLYSIN_CALCIUM"/>
    <property type="match status" value="7"/>
</dbReference>
<evidence type="ECO:0000313" key="6">
    <source>
        <dbReference type="EMBL" id="PTU78384.1"/>
    </source>
</evidence>
<dbReference type="GO" id="GO:0005509">
    <property type="term" value="F:calcium ion binding"/>
    <property type="evidence" value="ECO:0007669"/>
    <property type="project" value="InterPro"/>
</dbReference>
<dbReference type="InterPro" id="IPR037120">
    <property type="entry name" value="Haem_peroxidase_sf_animal"/>
</dbReference>
<dbReference type="Proteomes" id="UP000244052">
    <property type="component" value="Unassembled WGS sequence"/>
</dbReference>
<dbReference type="InterPro" id="IPR011049">
    <property type="entry name" value="Serralysin-like_metalloprot_C"/>
</dbReference>
<dbReference type="PRINTS" id="PR00313">
    <property type="entry name" value="CABNDNGRPT"/>
</dbReference>
<dbReference type="InterPro" id="IPR001343">
    <property type="entry name" value="Hemolysn_Ca-bd"/>
</dbReference>
<dbReference type="GO" id="GO:0004601">
    <property type="term" value="F:peroxidase activity"/>
    <property type="evidence" value="ECO:0007669"/>
    <property type="project" value="UniProtKB-KW"/>
</dbReference>
<comment type="subcellular location">
    <subcellularLocation>
        <location evidence="1">Secreted</location>
    </subcellularLocation>
</comment>
<dbReference type="Gene3D" id="2.60.40.2700">
    <property type="match status" value="1"/>
</dbReference>
<evidence type="ECO:0000256" key="1">
    <source>
        <dbReference type="ARBA" id="ARBA00004613"/>
    </source>
</evidence>
<protein>
    <submittedName>
        <fullName evidence="6">Heme peroxidase</fullName>
    </submittedName>
</protein>
<gene>
    <name evidence="6" type="ORF">DBO86_14805</name>
</gene>
<dbReference type="RefSeq" id="WP_108234069.1">
    <property type="nucleotide sequence ID" value="NZ_QASO01000087.1"/>
</dbReference>
<keyword evidence="6" id="KW-0575">Peroxidase</keyword>
<evidence type="ECO:0000313" key="7">
    <source>
        <dbReference type="Proteomes" id="UP000244052"/>
    </source>
</evidence>
<comment type="caution">
    <text evidence="6">The sequence shown here is derived from an EMBL/GenBank/DDBJ whole genome shotgun (WGS) entry which is preliminary data.</text>
</comment>
<dbReference type="Gene3D" id="2.150.10.10">
    <property type="entry name" value="Serralysin-like metalloprotease, C-terminal"/>
    <property type="match status" value="4"/>
</dbReference>
<dbReference type="EMBL" id="QASO01000087">
    <property type="protein sequence ID" value="PTU78384.1"/>
    <property type="molecule type" value="Genomic_DNA"/>
</dbReference>
<reference evidence="6 7" key="1">
    <citation type="submission" date="2018-04" db="EMBL/GenBank/DDBJ databases">
        <title>Pseudomonas sp. nov., isolated from mangrove soil.</title>
        <authorList>
            <person name="Chen C."/>
        </authorList>
    </citation>
    <scope>NUCLEOTIDE SEQUENCE [LARGE SCALE GENOMIC DNA]</scope>
    <source>
        <strain evidence="6 7">JCM 14246</strain>
    </source>
</reference>
<keyword evidence="3" id="KW-0106">Calcium</keyword>
<dbReference type="SUPFAM" id="SSF48113">
    <property type="entry name" value="Heme-dependent peroxidases"/>
    <property type="match status" value="1"/>
</dbReference>